<evidence type="ECO:0000256" key="6">
    <source>
        <dbReference type="ARBA" id="ARBA00023002"/>
    </source>
</evidence>
<evidence type="ECO:0000256" key="4">
    <source>
        <dbReference type="ARBA" id="ARBA00022630"/>
    </source>
</evidence>
<evidence type="ECO:0000256" key="3">
    <source>
        <dbReference type="ARBA" id="ARBA00006743"/>
    </source>
</evidence>
<accession>A0A419EUV2</accession>
<dbReference type="InterPro" id="IPR029041">
    <property type="entry name" value="FAD-linked_oxidoreductase-like"/>
</dbReference>
<dbReference type="UniPathway" id="UPA00193"/>
<dbReference type="GO" id="GO:0005829">
    <property type="term" value="C:cytosol"/>
    <property type="evidence" value="ECO:0007669"/>
    <property type="project" value="TreeGrafter"/>
</dbReference>
<evidence type="ECO:0000256" key="5">
    <source>
        <dbReference type="ARBA" id="ARBA00022827"/>
    </source>
</evidence>
<dbReference type="PANTHER" id="PTHR45754">
    <property type="entry name" value="METHYLENETETRAHYDROFOLATE REDUCTASE"/>
    <property type="match status" value="1"/>
</dbReference>
<dbReference type="AlphaFoldDB" id="A0A419EUV2"/>
<comment type="similarity">
    <text evidence="3 9">Belongs to the methylenetetrahydrofolate reductase family.</text>
</comment>
<evidence type="ECO:0000313" key="11">
    <source>
        <dbReference type="Proteomes" id="UP000285961"/>
    </source>
</evidence>
<comment type="cofactor">
    <cofactor evidence="1 9">
        <name>FAD</name>
        <dbReference type="ChEBI" id="CHEBI:57692"/>
    </cofactor>
</comment>
<comment type="caution">
    <text evidence="10">The sequence shown here is derived from an EMBL/GenBank/DDBJ whole genome shotgun (WGS) entry which is preliminary data.</text>
</comment>
<keyword evidence="5 9" id="KW-0274">FAD</keyword>
<name>A0A419EUV2_9BACT</name>
<dbReference type="GO" id="GO:0009086">
    <property type="term" value="P:methionine biosynthetic process"/>
    <property type="evidence" value="ECO:0007669"/>
    <property type="project" value="TreeGrafter"/>
</dbReference>
<dbReference type="Gene3D" id="3.20.20.220">
    <property type="match status" value="1"/>
</dbReference>
<protein>
    <recommendedName>
        <fullName evidence="9">Methylenetetrahydrofolate reductase</fullName>
    </recommendedName>
</protein>
<dbReference type="SUPFAM" id="SSF51730">
    <property type="entry name" value="FAD-linked oxidoreductase"/>
    <property type="match status" value="1"/>
</dbReference>
<evidence type="ECO:0000313" key="10">
    <source>
        <dbReference type="EMBL" id="RJP68073.1"/>
    </source>
</evidence>
<evidence type="ECO:0000256" key="8">
    <source>
        <dbReference type="ARBA" id="ARBA00048628"/>
    </source>
</evidence>
<comment type="catalytic activity">
    <reaction evidence="8">
        <text>(6S)-5-methyl-5,6,7,8-tetrahydrofolate + NAD(+) = (6R)-5,10-methylene-5,6,7,8-tetrahydrofolate + NADH + H(+)</text>
        <dbReference type="Rhea" id="RHEA:19821"/>
        <dbReference type="ChEBI" id="CHEBI:15378"/>
        <dbReference type="ChEBI" id="CHEBI:15636"/>
        <dbReference type="ChEBI" id="CHEBI:18608"/>
        <dbReference type="ChEBI" id="CHEBI:57540"/>
        <dbReference type="ChEBI" id="CHEBI:57945"/>
        <dbReference type="EC" id="1.5.1.54"/>
    </reaction>
    <physiologicalReaction direction="right-to-left" evidence="8">
        <dbReference type="Rhea" id="RHEA:19823"/>
    </physiologicalReaction>
</comment>
<evidence type="ECO:0000256" key="7">
    <source>
        <dbReference type="ARBA" id="ARBA00034478"/>
    </source>
</evidence>
<reference evidence="10 11" key="1">
    <citation type="journal article" date="2017" name="ISME J.">
        <title>Energy and carbon metabolisms in a deep terrestrial subsurface fluid microbial community.</title>
        <authorList>
            <person name="Momper L."/>
            <person name="Jungbluth S.P."/>
            <person name="Lee M.D."/>
            <person name="Amend J.P."/>
        </authorList>
    </citation>
    <scope>NUCLEOTIDE SEQUENCE [LARGE SCALE GENOMIC DNA]</scope>
    <source>
        <strain evidence="10">SURF_17</strain>
    </source>
</reference>
<comment type="pathway">
    <text evidence="2 9">One-carbon metabolism; tetrahydrofolate interconversion.</text>
</comment>
<dbReference type="Proteomes" id="UP000285961">
    <property type="component" value="Unassembled WGS sequence"/>
</dbReference>
<evidence type="ECO:0000256" key="2">
    <source>
        <dbReference type="ARBA" id="ARBA00004777"/>
    </source>
</evidence>
<gene>
    <name evidence="10" type="ORF">C4532_13640</name>
</gene>
<evidence type="ECO:0000256" key="1">
    <source>
        <dbReference type="ARBA" id="ARBA00001974"/>
    </source>
</evidence>
<dbReference type="EMBL" id="QZKI01000095">
    <property type="protein sequence ID" value="RJP68073.1"/>
    <property type="molecule type" value="Genomic_DNA"/>
</dbReference>
<keyword evidence="6 9" id="KW-0560">Oxidoreductase</keyword>
<evidence type="ECO:0000256" key="9">
    <source>
        <dbReference type="RuleBase" id="RU003862"/>
    </source>
</evidence>
<dbReference type="InterPro" id="IPR003171">
    <property type="entry name" value="Mehydrof_redctse-like"/>
</dbReference>
<comment type="pathway">
    <text evidence="7">Amino-acid biosynthesis; L-methionine biosynthesis via de novo pathway.</text>
</comment>
<sequence length="310" mass="34451">MKAGSNLERVLTEGNFAVTAELGPPKSADVETVHKKADILKGKVDAVNITDNQTAIVRMSSIGAAKLVLDKGLEPVVQMVCRDRNRIAMQSDILGAYALGLKNLLCLTGDHQKFGNHPTAKNVFDLDSLQLLQMFKRMRDDKVFQCGEEVRNSKKAPIVEPRLFLGAAENPFAHPYEFRAIRLKKKVNAGADFIQTQLIFDVPRFKEWMKEVVGMGLHEKVFILAGVMPIKSPRVIEYMKANVAGLSIPDALIQRMKGASDPKEEGVTFVVEMINEVRQIEGVRGVHIMAVEWEEIVPTIVERAGLLPRP</sequence>
<dbReference type="Pfam" id="PF02219">
    <property type="entry name" value="MTHFR"/>
    <property type="match status" value="1"/>
</dbReference>
<dbReference type="GO" id="GO:0106312">
    <property type="term" value="F:methylenetetrahydrofolate reductase (NADH) activity"/>
    <property type="evidence" value="ECO:0007669"/>
    <property type="project" value="UniProtKB-EC"/>
</dbReference>
<dbReference type="GO" id="GO:0035999">
    <property type="term" value="P:tetrahydrofolate interconversion"/>
    <property type="evidence" value="ECO:0007669"/>
    <property type="project" value="UniProtKB-UniPathway"/>
</dbReference>
<organism evidence="10 11">
    <name type="scientific">Candidatus Abyssobacteria bacterium SURF_17</name>
    <dbReference type="NCBI Taxonomy" id="2093361"/>
    <lineage>
        <taxon>Bacteria</taxon>
        <taxon>Pseudomonadati</taxon>
        <taxon>Candidatus Hydrogenedentota</taxon>
        <taxon>Candidatus Abyssobacteria</taxon>
    </lineage>
</organism>
<proteinExistence type="inferred from homology"/>
<dbReference type="GO" id="GO:0071949">
    <property type="term" value="F:FAD binding"/>
    <property type="evidence" value="ECO:0007669"/>
    <property type="project" value="TreeGrafter"/>
</dbReference>
<dbReference type="PANTHER" id="PTHR45754:SF3">
    <property type="entry name" value="METHYLENETETRAHYDROFOLATE REDUCTASE (NADPH)"/>
    <property type="match status" value="1"/>
</dbReference>
<dbReference type="CDD" id="cd00537">
    <property type="entry name" value="MTHFR"/>
    <property type="match status" value="1"/>
</dbReference>
<keyword evidence="4 9" id="KW-0285">Flavoprotein</keyword>